<evidence type="ECO:0000313" key="2">
    <source>
        <dbReference type="Proteomes" id="UP001293593"/>
    </source>
</evidence>
<protein>
    <recommendedName>
        <fullName evidence="3">Pollen preferential protein</fullName>
    </recommendedName>
</protein>
<reference evidence="1" key="1">
    <citation type="submission" date="2023-10" db="EMBL/GenBank/DDBJ databases">
        <title>Chromosome-level genome of the transformable northern wattle, Acacia crassicarpa.</title>
        <authorList>
            <person name="Massaro I."/>
            <person name="Sinha N.R."/>
            <person name="Poethig S."/>
            <person name="Leichty A.R."/>
        </authorList>
    </citation>
    <scope>NUCLEOTIDE SEQUENCE</scope>
    <source>
        <strain evidence="1">Acra3RX</strain>
        <tissue evidence="1">Leaf</tissue>
    </source>
</reference>
<dbReference type="EMBL" id="JAWXYG010000013">
    <property type="protein sequence ID" value="KAK4255318.1"/>
    <property type="molecule type" value="Genomic_DNA"/>
</dbReference>
<gene>
    <name evidence="1" type="ORF">QN277_008331</name>
</gene>
<evidence type="ECO:0000313" key="1">
    <source>
        <dbReference type="EMBL" id="KAK4255318.1"/>
    </source>
</evidence>
<keyword evidence="2" id="KW-1185">Reference proteome</keyword>
<dbReference type="Proteomes" id="UP001293593">
    <property type="component" value="Unassembled WGS sequence"/>
</dbReference>
<comment type="caution">
    <text evidence="1">The sequence shown here is derived from an EMBL/GenBank/DDBJ whole genome shotgun (WGS) entry which is preliminary data.</text>
</comment>
<organism evidence="1 2">
    <name type="scientific">Acacia crassicarpa</name>
    <name type="common">northern wattle</name>
    <dbReference type="NCBI Taxonomy" id="499986"/>
    <lineage>
        <taxon>Eukaryota</taxon>
        <taxon>Viridiplantae</taxon>
        <taxon>Streptophyta</taxon>
        <taxon>Embryophyta</taxon>
        <taxon>Tracheophyta</taxon>
        <taxon>Spermatophyta</taxon>
        <taxon>Magnoliopsida</taxon>
        <taxon>eudicotyledons</taxon>
        <taxon>Gunneridae</taxon>
        <taxon>Pentapetalae</taxon>
        <taxon>rosids</taxon>
        <taxon>fabids</taxon>
        <taxon>Fabales</taxon>
        <taxon>Fabaceae</taxon>
        <taxon>Caesalpinioideae</taxon>
        <taxon>mimosoid clade</taxon>
        <taxon>Acacieae</taxon>
        <taxon>Acacia</taxon>
    </lineage>
</organism>
<evidence type="ECO:0008006" key="3">
    <source>
        <dbReference type="Google" id="ProtNLM"/>
    </source>
</evidence>
<dbReference type="PANTHER" id="PTHR33264">
    <property type="entry name" value="EXPRESSED PROTEIN"/>
    <property type="match status" value="1"/>
</dbReference>
<dbReference type="AlphaFoldDB" id="A0AAE1IR89"/>
<sequence>MTRQLVPLSPRGKRRAGEIAGGTAAECAVVCCCCPCAVVNVLILAVYRLPAGLFKKAIRRRKRKRLQKMKNKMYLPPQQCSNNGNAIITLEQCLSEEMKTFGTADTVEKEEGRSEADELEKEMWARFHGTGFWRSSSRRQEP</sequence>
<accession>A0AAE1IR89</accession>
<proteinExistence type="predicted"/>
<dbReference type="PANTHER" id="PTHR33264:SF55">
    <property type="entry name" value="TRANSMEMBRANE PROTEIN"/>
    <property type="match status" value="1"/>
</dbReference>
<name>A0AAE1IR89_9FABA</name>